<organism evidence="2 3">
    <name type="scientific">Brevibacterium aurantiacum</name>
    <dbReference type="NCBI Taxonomy" id="273384"/>
    <lineage>
        <taxon>Bacteria</taxon>
        <taxon>Bacillati</taxon>
        <taxon>Actinomycetota</taxon>
        <taxon>Actinomycetes</taxon>
        <taxon>Micrococcales</taxon>
        <taxon>Brevibacteriaceae</taxon>
        <taxon>Brevibacterium</taxon>
    </lineage>
</organism>
<evidence type="ECO:0000313" key="1">
    <source>
        <dbReference type="EMBL" id="AZT96253.1"/>
    </source>
</evidence>
<dbReference type="AlphaFoldDB" id="A0A2A3X5B6"/>
<evidence type="ECO:0000313" key="4">
    <source>
        <dbReference type="Proteomes" id="UP000282731"/>
    </source>
</evidence>
<protein>
    <recommendedName>
        <fullName evidence="5">DUF4760 domain-containing protein</fullName>
    </recommendedName>
</protein>
<reference evidence="2 3" key="1">
    <citation type="journal article" date="2017" name="Elife">
        <title>Extensive horizontal gene transfer in cheese-associated bacteria.</title>
        <authorList>
            <person name="Bonham K.S."/>
            <person name="Wolfe B.E."/>
            <person name="Dutton R.J."/>
        </authorList>
    </citation>
    <scope>NUCLEOTIDE SEQUENCE [LARGE SCALE GENOMIC DNA]</scope>
    <source>
        <strain evidence="2 3">JB5</strain>
    </source>
</reference>
<reference evidence="1 4" key="2">
    <citation type="submission" date="2017-12" db="EMBL/GenBank/DDBJ databases">
        <authorList>
            <person name="Levesque S."/>
        </authorList>
    </citation>
    <scope>NUCLEOTIDE SEQUENCE [LARGE SCALE GENOMIC DNA]</scope>
    <source>
        <strain evidence="1 4">SMQ-1420</strain>
    </source>
</reference>
<accession>A0A2A3X5B6</accession>
<evidence type="ECO:0008006" key="5">
    <source>
        <dbReference type="Google" id="ProtNLM"/>
    </source>
</evidence>
<dbReference type="Proteomes" id="UP000282731">
    <property type="component" value="Chromosome"/>
</dbReference>
<dbReference type="EMBL" id="CP025334">
    <property type="protein sequence ID" value="AZT96253.1"/>
    <property type="molecule type" value="Genomic_DNA"/>
</dbReference>
<gene>
    <name evidence="2" type="ORF">CIK79_11730</name>
    <name evidence="1" type="ORF">CXR27_03930</name>
</gene>
<evidence type="ECO:0000313" key="3">
    <source>
        <dbReference type="Proteomes" id="UP000218377"/>
    </source>
</evidence>
<proteinExistence type="predicted"/>
<evidence type="ECO:0000313" key="2">
    <source>
        <dbReference type="EMBL" id="PCC18902.1"/>
    </source>
</evidence>
<dbReference type="EMBL" id="NRGX01000001">
    <property type="protein sequence ID" value="PCC18902.1"/>
    <property type="molecule type" value="Genomic_DNA"/>
</dbReference>
<name>A0A2A3X5B6_BREAU</name>
<reference evidence="1 4" key="3">
    <citation type="submission" date="2019-01" db="EMBL/GenBank/DDBJ databases">
        <title>Comparative genomic analysis of Brevibacterium aurantiacum sheds light on its evolution and its adaptation to smear-ripened cheeses.</title>
        <authorList>
            <person name="Moineau S."/>
        </authorList>
    </citation>
    <scope>NUCLEOTIDE SEQUENCE [LARGE SCALE GENOMIC DNA]</scope>
    <source>
        <strain evidence="1 4">SMQ-1420</strain>
    </source>
</reference>
<sequence length="183" mass="20462">MGLWIAAIGAVGVIVGALINTSLSVWSSSAQRKLDATLAVRQEKINQYFDALDTLYMARDALQTFKEANSGLGIEKGKRKSKLPWKNRDYKAYDKTAADAFEALDSAARSVAVQRARIDVVGTADAADAFEDCYGIVFGYLKEVVNQVEVDGKFIYKTWEHHWNDYNEQVAKTLRIFRKDVSV</sequence>
<dbReference type="Proteomes" id="UP000218377">
    <property type="component" value="Unassembled WGS sequence"/>
</dbReference>